<evidence type="ECO:0000313" key="1">
    <source>
        <dbReference type="EMBL" id="MEN3746243.1"/>
    </source>
</evidence>
<reference evidence="1 2" key="1">
    <citation type="submission" date="2024-05" db="EMBL/GenBank/DDBJ databases">
        <title>Sphingomonas sp. HF-S3 16S ribosomal RNA gene Genome sequencing and assembly.</title>
        <authorList>
            <person name="Lee H."/>
        </authorList>
    </citation>
    <scope>NUCLEOTIDE SEQUENCE [LARGE SCALE GENOMIC DNA]</scope>
    <source>
        <strain evidence="1 2">HF-S3</strain>
    </source>
</reference>
<dbReference type="Proteomes" id="UP001427805">
    <property type="component" value="Unassembled WGS sequence"/>
</dbReference>
<name>A0ABV0B3T5_9SPHN</name>
<proteinExistence type="predicted"/>
<dbReference type="EMBL" id="JBDIZK010000002">
    <property type="protein sequence ID" value="MEN3746243.1"/>
    <property type="molecule type" value="Genomic_DNA"/>
</dbReference>
<accession>A0ABV0B3T5</accession>
<dbReference type="RefSeq" id="WP_346245250.1">
    <property type="nucleotide sequence ID" value="NZ_JBDIZK010000002.1"/>
</dbReference>
<comment type="caution">
    <text evidence="1">The sequence shown here is derived from an EMBL/GenBank/DDBJ whole genome shotgun (WGS) entry which is preliminary data.</text>
</comment>
<evidence type="ECO:0000313" key="2">
    <source>
        <dbReference type="Proteomes" id="UP001427805"/>
    </source>
</evidence>
<sequence>MAEMDNETWLLETGHEVIVRKTEHGESALTPFERLIYCLWAADYGIRNAGDLQAAADVHPQFQEDGRNAARDLALPAALALFSLDPAGMEQAYLDRFDSVVDELRTA</sequence>
<organism evidence="1 2">
    <name type="scientific">Sphingomonas rustica</name>
    <dbReference type="NCBI Taxonomy" id="3103142"/>
    <lineage>
        <taxon>Bacteria</taxon>
        <taxon>Pseudomonadati</taxon>
        <taxon>Pseudomonadota</taxon>
        <taxon>Alphaproteobacteria</taxon>
        <taxon>Sphingomonadales</taxon>
        <taxon>Sphingomonadaceae</taxon>
        <taxon>Sphingomonas</taxon>
    </lineage>
</organism>
<protein>
    <submittedName>
        <fullName evidence="1">Uncharacterized protein</fullName>
    </submittedName>
</protein>
<gene>
    <name evidence="1" type="ORF">TPR58_03615</name>
</gene>
<keyword evidence="2" id="KW-1185">Reference proteome</keyword>